<dbReference type="EMBL" id="BSDO01000001">
    <property type="protein sequence ID" value="GLI21060.1"/>
    <property type="molecule type" value="Genomic_DNA"/>
</dbReference>
<dbReference type="InterPro" id="IPR046249">
    <property type="entry name" value="DUF6282"/>
</dbReference>
<reference evidence="1" key="1">
    <citation type="submission" date="2022-12" db="EMBL/GenBank/DDBJ databases">
        <title>Reference genome sequencing for broad-spectrum identification of bacterial and archaeal isolates by mass spectrometry.</title>
        <authorList>
            <person name="Sekiguchi Y."/>
            <person name="Tourlousse D.M."/>
        </authorList>
    </citation>
    <scope>NUCLEOTIDE SEQUENCE</scope>
    <source>
        <strain evidence="1">301</strain>
    </source>
</reference>
<dbReference type="EMBL" id="JAVDPY010000002">
    <property type="protein sequence ID" value="MDR6332784.1"/>
    <property type="molecule type" value="Genomic_DNA"/>
</dbReference>
<dbReference type="GeneID" id="95761528"/>
<comment type="caution">
    <text evidence="1">The sequence shown here is derived from an EMBL/GenBank/DDBJ whole genome shotgun (WGS) entry which is preliminary data.</text>
</comment>
<dbReference type="Proteomes" id="UP001245370">
    <property type="component" value="Unassembled WGS sequence"/>
</dbReference>
<gene>
    <name evidence="2" type="ORF">GGQ86_001248</name>
    <name evidence="1" type="ORF">XFLAVUS301_07340</name>
</gene>
<dbReference type="Pfam" id="PF19799">
    <property type="entry name" value="DUF6282"/>
    <property type="match status" value="1"/>
</dbReference>
<proteinExistence type="predicted"/>
<keyword evidence="4" id="KW-1185">Reference proteome</keyword>
<dbReference type="Gene3D" id="3.20.20.140">
    <property type="entry name" value="Metal-dependent hydrolases"/>
    <property type="match status" value="1"/>
</dbReference>
<reference evidence="2 4" key="2">
    <citation type="submission" date="2023-07" db="EMBL/GenBank/DDBJ databases">
        <title>Genomic Encyclopedia of Type Strains, Phase IV (KMG-IV): sequencing the most valuable type-strain genomes for metagenomic binning, comparative biology and taxonomic classification.</title>
        <authorList>
            <person name="Goeker M."/>
        </authorList>
    </citation>
    <scope>NUCLEOTIDE SEQUENCE [LARGE SCALE GENOMIC DNA]</scope>
    <source>
        <strain evidence="2 4">DSM 338</strain>
    </source>
</reference>
<dbReference type="SUPFAM" id="SSF51556">
    <property type="entry name" value="Metallo-dependent hydrolases"/>
    <property type="match status" value="1"/>
</dbReference>
<evidence type="ECO:0000313" key="1">
    <source>
        <dbReference type="EMBL" id="GLI21060.1"/>
    </source>
</evidence>
<accession>A0A9W6FIE7</accession>
<evidence type="ECO:0000313" key="3">
    <source>
        <dbReference type="Proteomes" id="UP001144397"/>
    </source>
</evidence>
<name>A0A9W6FIE7_XANFL</name>
<evidence type="ECO:0000313" key="4">
    <source>
        <dbReference type="Proteomes" id="UP001245370"/>
    </source>
</evidence>
<dbReference type="InterPro" id="IPR032466">
    <property type="entry name" value="Metal_Hydrolase"/>
</dbReference>
<organism evidence="1 3">
    <name type="scientific">Xanthobacter flavus</name>
    <dbReference type="NCBI Taxonomy" id="281"/>
    <lineage>
        <taxon>Bacteria</taxon>
        <taxon>Pseudomonadati</taxon>
        <taxon>Pseudomonadota</taxon>
        <taxon>Alphaproteobacteria</taxon>
        <taxon>Hyphomicrobiales</taxon>
        <taxon>Xanthobacteraceae</taxon>
        <taxon>Xanthobacter</taxon>
    </lineage>
</organism>
<dbReference type="Proteomes" id="UP001144397">
    <property type="component" value="Unassembled WGS sequence"/>
</dbReference>
<dbReference type="AlphaFoldDB" id="A0A9W6FIE7"/>
<protein>
    <submittedName>
        <fullName evidence="1">Uncharacterized protein</fullName>
    </submittedName>
</protein>
<dbReference type="RefSeq" id="WP_281805462.1">
    <property type="nucleotide sequence ID" value="NZ_BSDO01000001.1"/>
</dbReference>
<sequence>MSEFPYPMPPGGPSPADELVRGAIDLHHHGYPEIAFDHRTRHEDWDELAIARAAGMAGIVLKSHMWPTVGRAYHLRRLVPGIDVHASITLNPIAGGFSPLAVEAAARQGARVMFFPTWGAAHDRERGGMSRHLGHILPRAAGLTREAGLRATDESGRVRPEVCECLAVAAEHKMLVCTAHISPKESIAVAQKAKDYGIESVVFSHPDSNSVAASREEIRDMVALDAVCEFCTLGMLPQFQRISPRLAMEIVSEISADRAIITTDYFFEWSPPASETLRMLAGTFLDLGMPFSDVRKMMKDNPARLLGIDHLPCPHQGAHSTITLTSSAEPPARR</sequence>
<evidence type="ECO:0000313" key="2">
    <source>
        <dbReference type="EMBL" id="MDR6332784.1"/>
    </source>
</evidence>